<dbReference type="EMBL" id="CP026520">
    <property type="protein sequence ID" value="QAV16512.1"/>
    <property type="molecule type" value="Genomic_DNA"/>
</dbReference>
<gene>
    <name evidence="1" type="ORF">PC41400_01890</name>
</gene>
<accession>A0A410WQB1</accession>
<dbReference type="Proteomes" id="UP000288943">
    <property type="component" value="Chromosome"/>
</dbReference>
<protein>
    <submittedName>
        <fullName evidence="1">Uncharacterized protein</fullName>
    </submittedName>
</protein>
<dbReference type="AlphaFoldDB" id="A0A410WQB1"/>
<proteinExistence type="predicted"/>
<evidence type="ECO:0000313" key="1">
    <source>
        <dbReference type="EMBL" id="QAV16512.1"/>
    </source>
</evidence>
<reference evidence="1 2" key="1">
    <citation type="submission" date="2018-01" db="EMBL/GenBank/DDBJ databases">
        <title>The whole genome sequencing and assembly of Paenibacillus chitinolyticus KCCM 41400 strain.</title>
        <authorList>
            <person name="Kim J.-Y."/>
            <person name="Park M.-K."/>
            <person name="Lee Y.-J."/>
            <person name="Yi H."/>
            <person name="Bahn Y.-S."/>
            <person name="Kim J.F."/>
            <person name="Lee D.-W."/>
        </authorList>
    </citation>
    <scope>NUCLEOTIDE SEQUENCE [LARGE SCALE GENOMIC DNA]</scope>
    <source>
        <strain evidence="1 2">KCCM 41400</strain>
    </source>
</reference>
<name>A0A410WQB1_9BACL</name>
<evidence type="ECO:0000313" key="2">
    <source>
        <dbReference type="Proteomes" id="UP000288943"/>
    </source>
</evidence>
<dbReference type="KEGG" id="pchi:PC41400_01890"/>
<sequence length="233" mass="27116">MYVSKSNENWISVLHDYFVWGTTVMICDLVPLKGRKFVGNAILPRKGKYMGFELSVQLKGLNDKIIPAWLAEIRKFNMDVDIYPNFSFNNHSGFLPFKIVTYDCPNRSLNNIELLTGYELFVNRIEESIKRQSLFTKLFSGQKQLSPIEKKLSEADTEVIFKISARDSFEFRIGWYSAASLALLCDGVLTDLYEGVQLEGQEMIRRAHEVVLEDERLIKENEWRVHEFKEWLG</sequence>
<organism evidence="1 2">
    <name type="scientific">Paenibacillus chitinolyticus</name>
    <dbReference type="NCBI Taxonomy" id="79263"/>
    <lineage>
        <taxon>Bacteria</taxon>
        <taxon>Bacillati</taxon>
        <taxon>Bacillota</taxon>
        <taxon>Bacilli</taxon>
        <taxon>Bacillales</taxon>
        <taxon>Paenibacillaceae</taxon>
        <taxon>Paenibacillus</taxon>
    </lineage>
</organism>